<accession>A0A8K1FM33</accession>
<keyword evidence="1" id="KW-0812">Transmembrane</keyword>
<dbReference type="PANTHER" id="PTHR24075">
    <property type="entry name" value="SEC63 DOMAIN-CONTAINING"/>
    <property type="match status" value="1"/>
</dbReference>
<feature type="transmembrane region" description="Helical" evidence="1">
    <location>
        <begin position="44"/>
        <end position="65"/>
    </location>
</feature>
<dbReference type="InterPro" id="IPR036869">
    <property type="entry name" value="J_dom_sf"/>
</dbReference>
<dbReference type="SMART" id="SM00271">
    <property type="entry name" value="DnaJ"/>
    <property type="match status" value="1"/>
</dbReference>
<feature type="domain" description="J" evidence="2">
    <location>
        <begin position="75"/>
        <end position="140"/>
    </location>
</feature>
<dbReference type="Proteomes" id="UP000794436">
    <property type="component" value="Unassembled WGS sequence"/>
</dbReference>
<keyword evidence="1" id="KW-0472">Membrane</keyword>
<comment type="caution">
    <text evidence="3">The sequence shown here is derived from an EMBL/GenBank/DDBJ whole genome shotgun (WGS) entry which is preliminary data.</text>
</comment>
<dbReference type="OrthoDB" id="10250354at2759"/>
<proteinExistence type="predicted"/>
<feature type="transmembrane region" description="Helical" evidence="1">
    <location>
        <begin position="165"/>
        <end position="185"/>
    </location>
</feature>
<organism evidence="3 4">
    <name type="scientific">Pythium oligandrum</name>
    <name type="common">Mycoparasitic fungus</name>
    <dbReference type="NCBI Taxonomy" id="41045"/>
    <lineage>
        <taxon>Eukaryota</taxon>
        <taxon>Sar</taxon>
        <taxon>Stramenopiles</taxon>
        <taxon>Oomycota</taxon>
        <taxon>Peronosporomycetes</taxon>
        <taxon>Pythiales</taxon>
        <taxon>Pythiaceae</taxon>
        <taxon>Pythium</taxon>
    </lineage>
</organism>
<sequence>MAETDGAISAFFCVMLALYIIPAAIFTAYRVLQAPSKVLASRAFTVNAVALAFAIVAFWCCLTHLQNVDTSDVFDPYEILKISDSASVREIKKAYRKLGRELHPDKNLNNPNAHALFSRVVKAYEALTDPKGIENYRKYGHPDGPQSILMGFAFLSAFSGGGGGLFVLGYFGVVFAAIAFIVYSLHKSSGRRDRTQVSRRTATAFLEAFNERMSVHDIVELLLSCEEMTTTVGGEEDLAEAHQRAKAHDKVLKKMEAAKVLPADLLGRIKKHPHPIARENMIALYQFLRRNKLTGVPKPTWTELRLRKVLLELPYLVDIYATLVAENSVKRAYPSVTLVRTLGLLASISQGSFVADEEALRDQRARAADAGVELPRLALSNPKLFVADEANIQPGDWLTLELTITREHVATGERATLASTFFDQIDPKTEFRKEHLWLVVVDKHSSRVYAATKLKDLSQTVPSKLVFEGPGVAGKYEMEARVVCPVYFNAQASVTLPLVVESKK</sequence>
<dbReference type="GO" id="GO:0006614">
    <property type="term" value="P:SRP-dependent cotranslational protein targeting to membrane"/>
    <property type="evidence" value="ECO:0007669"/>
    <property type="project" value="TreeGrafter"/>
</dbReference>
<dbReference type="GO" id="GO:0006620">
    <property type="term" value="P:post-translational protein targeting to endoplasmic reticulum membrane"/>
    <property type="evidence" value="ECO:0007669"/>
    <property type="project" value="TreeGrafter"/>
</dbReference>
<feature type="transmembrane region" description="Helical" evidence="1">
    <location>
        <begin position="6"/>
        <end position="32"/>
    </location>
</feature>
<evidence type="ECO:0000259" key="2">
    <source>
        <dbReference type="PROSITE" id="PS50076"/>
    </source>
</evidence>
<dbReference type="PROSITE" id="PS50076">
    <property type="entry name" value="DNAJ_2"/>
    <property type="match status" value="1"/>
</dbReference>
<dbReference type="CDD" id="cd06257">
    <property type="entry name" value="DnaJ"/>
    <property type="match status" value="1"/>
</dbReference>
<dbReference type="InterPro" id="IPR035892">
    <property type="entry name" value="C2_domain_sf"/>
</dbReference>
<dbReference type="Gene3D" id="2.60.40.150">
    <property type="entry name" value="C2 domain"/>
    <property type="match status" value="1"/>
</dbReference>
<dbReference type="GO" id="GO:0008320">
    <property type="term" value="F:protein transmembrane transporter activity"/>
    <property type="evidence" value="ECO:0007669"/>
    <property type="project" value="TreeGrafter"/>
</dbReference>
<dbReference type="GO" id="GO:0003723">
    <property type="term" value="F:RNA binding"/>
    <property type="evidence" value="ECO:0007669"/>
    <property type="project" value="TreeGrafter"/>
</dbReference>
<keyword evidence="1" id="KW-1133">Transmembrane helix</keyword>
<reference evidence="3" key="1">
    <citation type="submission" date="2019-03" db="EMBL/GenBank/DDBJ databases">
        <title>Long read genome sequence of the mycoparasitic Pythium oligandrum ATCC 38472 isolated from sugarbeet rhizosphere.</title>
        <authorList>
            <person name="Gaulin E."/>
        </authorList>
    </citation>
    <scope>NUCLEOTIDE SEQUENCE</scope>
    <source>
        <strain evidence="3">ATCC 38472_TT</strain>
    </source>
</reference>
<dbReference type="SUPFAM" id="SSF46565">
    <property type="entry name" value="Chaperone J-domain"/>
    <property type="match status" value="1"/>
</dbReference>
<protein>
    <recommendedName>
        <fullName evidence="2">J domain-containing protein</fullName>
    </recommendedName>
</protein>
<dbReference type="GO" id="GO:0031207">
    <property type="term" value="C:Sec62/Sec63 complex"/>
    <property type="evidence" value="ECO:0007669"/>
    <property type="project" value="TreeGrafter"/>
</dbReference>
<dbReference type="AlphaFoldDB" id="A0A8K1FM33"/>
<keyword evidence="4" id="KW-1185">Reference proteome</keyword>
<dbReference type="Pfam" id="PF00226">
    <property type="entry name" value="DnaJ"/>
    <property type="match status" value="1"/>
</dbReference>
<dbReference type="Gene3D" id="1.10.287.110">
    <property type="entry name" value="DnaJ domain"/>
    <property type="match status" value="1"/>
</dbReference>
<evidence type="ECO:0000256" key="1">
    <source>
        <dbReference type="SAM" id="Phobius"/>
    </source>
</evidence>
<dbReference type="PRINTS" id="PR00625">
    <property type="entry name" value="JDOMAIN"/>
</dbReference>
<evidence type="ECO:0000313" key="4">
    <source>
        <dbReference type="Proteomes" id="UP000794436"/>
    </source>
</evidence>
<gene>
    <name evidence="3" type="ORF">Poli38472_007473</name>
</gene>
<evidence type="ECO:0000313" key="3">
    <source>
        <dbReference type="EMBL" id="TMW67801.1"/>
    </source>
</evidence>
<dbReference type="PANTHER" id="PTHR24075:SF0">
    <property type="entry name" value="TRANSLOCATION PROTEIN SEC63 HOMOLOG"/>
    <property type="match status" value="1"/>
</dbReference>
<name>A0A8K1FM33_PYTOL</name>
<dbReference type="InterPro" id="IPR001623">
    <property type="entry name" value="DnaJ_domain"/>
</dbReference>
<dbReference type="EMBL" id="SPLM01000003">
    <property type="protein sequence ID" value="TMW67801.1"/>
    <property type="molecule type" value="Genomic_DNA"/>
</dbReference>